<protein>
    <submittedName>
        <fullName evidence="2">Uncharacterized protein</fullName>
    </submittedName>
</protein>
<reference evidence="2 3" key="1">
    <citation type="submission" date="2019-08" db="EMBL/GenBank/DDBJ databases">
        <title>In-depth cultivation of the pig gut microbiome towards novel bacterial diversity and tailored functional studies.</title>
        <authorList>
            <person name="Wylensek D."/>
            <person name="Hitch T.C.A."/>
            <person name="Clavel T."/>
        </authorList>
    </citation>
    <scope>NUCLEOTIDE SEQUENCE [LARGE SCALE GENOMIC DNA]</scope>
    <source>
        <strain evidence="2 3">RF-GAM-744-WT-7</strain>
    </source>
</reference>
<evidence type="ECO:0000256" key="1">
    <source>
        <dbReference type="SAM" id="Phobius"/>
    </source>
</evidence>
<comment type="caution">
    <text evidence="2">The sequence shown here is derived from an EMBL/GenBank/DDBJ whole genome shotgun (WGS) entry which is preliminary data.</text>
</comment>
<name>A0A7K0K2F7_9ACTO</name>
<proteinExistence type="predicted"/>
<feature type="transmembrane region" description="Helical" evidence="1">
    <location>
        <begin position="59"/>
        <end position="80"/>
    </location>
</feature>
<accession>A0A7K0K2F7</accession>
<dbReference type="EMBL" id="VUMY01000008">
    <property type="protein sequence ID" value="MST49667.1"/>
    <property type="molecule type" value="Genomic_DNA"/>
</dbReference>
<keyword evidence="1" id="KW-0472">Membrane</keyword>
<evidence type="ECO:0000313" key="2">
    <source>
        <dbReference type="EMBL" id="MST49667.1"/>
    </source>
</evidence>
<keyword evidence="3" id="KW-1185">Reference proteome</keyword>
<dbReference type="RefSeq" id="WP_154544569.1">
    <property type="nucleotide sequence ID" value="NZ_VUMY01000008.1"/>
</dbReference>
<keyword evidence="1" id="KW-0812">Transmembrane</keyword>
<feature type="transmembrane region" description="Helical" evidence="1">
    <location>
        <begin position="6"/>
        <end position="31"/>
    </location>
</feature>
<dbReference type="AlphaFoldDB" id="A0A7K0K2F7"/>
<gene>
    <name evidence="2" type="ORF">FYJ63_05375</name>
</gene>
<evidence type="ECO:0000313" key="3">
    <source>
        <dbReference type="Proteomes" id="UP000442535"/>
    </source>
</evidence>
<sequence length="96" mass="10267">MTGTEMIVAILRVAGLAVVFGAGIPMLYALGMRAQAGEPVRDENGVVIDDTDPTPHMRALGYATYAVLAVIIVAAILWIAKDSLAYYLNWKPFGSL</sequence>
<organism evidence="2 3">
    <name type="scientific">Mobiluncus porci</name>
    <dbReference type="NCBI Taxonomy" id="2652278"/>
    <lineage>
        <taxon>Bacteria</taxon>
        <taxon>Bacillati</taxon>
        <taxon>Actinomycetota</taxon>
        <taxon>Actinomycetes</taxon>
        <taxon>Actinomycetales</taxon>
        <taxon>Actinomycetaceae</taxon>
        <taxon>Mobiluncus</taxon>
    </lineage>
</organism>
<keyword evidence="1" id="KW-1133">Transmembrane helix</keyword>
<dbReference type="Proteomes" id="UP000442535">
    <property type="component" value="Unassembled WGS sequence"/>
</dbReference>